<dbReference type="InterPro" id="IPR044857">
    <property type="entry name" value="T7SS_EccB_R1"/>
</dbReference>
<gene>
    <name evidence="3" type="ORF">J2S43_006102</name>
</gene>
<keyword evidence="2" id="KW-0812">Transmembrane</keyword>
<keyword evidence="2" id="KW-0472">Membrane</keyword>
<dbReference type="Proteomes" id="UP001240984">
    <property type="component" value="Unassembled WGS sequence"/>
</dbReference>
<dbReference type="NCBIfam" id="TIGR03919">
    <property type="entry name" value="T7SS_EccB"/>
    <property type="match status" value="1"/>
</dbReference>
<protein>
    <submittedName>
        <fullName evidence="3">Type VII secretion protein EccB</fullName>
    </submittedName>
</protein>
<feature type="region of interest" description="Disordered" evidence="1">
    <location>
        <begin position="299"/>
        <end position="324"/>
    </location>
</feature>
<dbReference type="RefSeq" id="WP_306834982.1">
    <property type="nucleotide sequence ID" value="NZ_JAUSRA010000001.1"/>
</dbReference>
<evidence type="ECO:0000256" key="1">
    <source>
        <dbReference type="SAM" id="MobiDB-lite"/>
    </source>
</evidence>
<accession>A0ABT9N1M3</accession>
<sequence length="471" mass="49083">MRTRRDQVQAYRFVTRRIVSAVVSGEPETNELPMRRLGLALFGSVLVGALVLGVFGAYGLLTENKAPLANDTLVIDKDSGATYVYTSNKLFPVANYASARLILATDAPEIRRVSAGSLRDKPRARTVGIMNAPDALPDPKNLSGSTWRVCSNLTALEGDAPISSLVVGRSLSGAATLAGDEGLLVHVGEVQNNTAVFYLVWNNTRLAVPRPALVGLDPTDSIKVAEELVNAIPAGPNLAPVELPGQGSPAEEPVDGRSAAVGTVFRVGDRFYVLAESGLAPVGNLMAQLFQDNGAEVRDTTAQEADRRQATTRVEPDGFPSEMPRLSQTVTNRSNSAICDFYDVGDNRNTVEVYATRPAELAAALDDGTDSATRAATATVDRVLVTGGTGALIQPALPGGTAAPGSTVFLLTDEGRMFALGTAGGDAKTALGYGGSSPSPVPASLIDLIPAGPTLDIELARRTVTSAATTG</sequence>
<proteinExistence type="predicted"/>
<evidence type="ECO:0000313" key="3">
    <source>
        <dbReference type="EMBL" id="MDP9797590.1"/>
    </source>
</evidence>
<evidence type="ECO:0000313" key="4">
    <source>
        <dbReference type="Proteomes" id="UP001240984"/>
    </source>
</evidence>
<reference evidence="3 4" key="1">
    <citation type="submission" date="2023-07" db="EMBL/GenBank/DDBJ databases">
        <title>Sequencing the genomes of 1000 actinobacteria strains.</title>
        <authorList>
            <person name="Klenk H.-P."/>
        </authorList>
    </citation>
    <scope>NUCLEOTIDE SEQUENCE [LARGE SCALE GENOMIC DNA]</scope>
    <source>
        <strain evidence="3 4">DSM 44710</strain>
    </source>
</reference>
<organism evidence="3 4">
    <name type="scientific">Catenuloplanes nepalensis</name>
    <dbReference type="NCBI Taxonomy" id="587533"/>
    <lineage>
        <taxon>Bacteria</taxon>
        <taxon>Bacillati</taxon>
        <taxon>Actinomycetota</taxon>
        <taxon>Actinomycetes</taxon>
        <taxon>Micromonosporales</taxon>
        <taxon>Micromonosporaceae</taxon>
        <taxon>Catenuloplanes</taxon>
    </lineage>
</organism>
<name>A0ABT9N1M3_9ACTN</name>
<evidence type="ECO:0000256" key="2">
    <source>
        <dbReference type="SAM" id="Phobius"/>
    </source>
</evidence>
<dbReference type="EMBL" id="JAUSRA010000001">
    <property type="protein sequence ID" value="MDP9797590.1"/>
    <property type="molecule type" value="Genomic_DNA"/>
</dbReference>
<dbReference type="Pfam" id="PF05108">
    <property type="entry name" value="T7SS_ESX1_EccB"/>
    <property type="match status" value="1"/>
</dbReference>
<keyword evidence="4" id="KW-1185">Reference proteome</keyword>
<keyword evidence="2" id="KW-1133">Transmembrane helix</keyword>
<dbReference type="PANTHER" id="PTHR40765">
    <property type="entry name" value="ESX-2 SECRETION SYSTEM ATPASE ECCB2"/>
    <property type="match status" value="1"/>
</dbReference>
<dbReference type="InterPro" id="IPR007795">
    <property type="entry name" value="T7SS_EccB"/>
</dbReference>
<feature type="transmembrane region" description="Helical" evidence="2">
    <location>
        <begin position="39"/>
        <end position="61"/>
    </location>
</feature>
<dbReference type="Gene3D" id="3.30.2390.20">
    <property type="entry name" value="Type VII secretion system EccB, repeat 1 domain"/>
    <property type="match status" value="1"/>
</dbReference>
<dbReference type="PANTHER" id="PTHR40765:SF2">
    <property type="entry name" value="ESX-2 SECRETION SYSTEM ATPASE ECCB2"/>
    <property type="match status" value="1"/>
</dbReference>
<feature type="compositionally biased region" description="Basic and acidic residues" evidence="1">
    <location>
        <begin position="299"/>
        <end position="309"/>
    </location>
</feature>
<comment type="caution">
    <text evidence="3">The sequence shown here is derived from an EMBL/GenBank/DDBJ whole genome shotgun (WGS) entry which is preliminary data.</text>
</comment>